<dbReference type="EMBL" id="LYND01000135">
    <property type="protein sequence ID" value="ODA08217.1"/>
    <property type="molecule type" value="Genomic_DNA"/>
</dbReference>
<evidence type="ECO:0000313" key="1">
    <source>
        <dbReference type="EMBL" id="ODA08217.1"/>
    </source>
</evidence>
<gene>
    <name evidence="1" type="ORF">A7312_28040</name>
</gene>
<keyword evidence="2" id="KW-1185">Reference proteome</keyword>
<proteinExistence type="predicted"/>
<protein>
    <submittedName>
        <fullName evidence="1">Uncharacterized protein</fullName>
    </submittedName>
</protein>
<comment type="caution">
    <text evidence="1">The sequence shown here is derived from an EMBL/GenBank/DDBJ whole genome shotgun (WGS) entry which is preliminary data.</text>
</comment>
<organism evidence="1 2">
    <name type="scientific">Paenibacillus polymyxa</name>
    <name type="common">Bacillus polymyxa</name>
    <dbReference type="NCBI Taxonomy" id="1406"/>
    <lineage>
        <taxon>Bacteria</taxon>
        <taxon>Bacillati</taxon>
        <taxon>Bacillota</taxon>
        <taxon>Bacilli</taxon>
        <taxon>Bacillales</taxon>
        <taxon>Paenibacillaceae</taxon>
        <taxon>Paenibacillus</taxon>
    </lineage>
</organism>
<dbReference type="Proteomes" id="UP000094974">
    <property type="component" value="Unassembled WGS sequence"/>
</dbReference>
<reference evidence="2" key="1">
    <citation type="submission" date="2016-05" db="EMBL/GenBank/DDBJ databases">
        <title>Whole genome shotgun sequencing of cultured foodborne pathogen.</title>
        <authorList>
            <person name="Zheng J."/>
            <person name="Timme R."/>
            <person name="Allard M."/>
            <person name="Strain E."/>
            <person name="Luo Y."/>
            <person name="Brown E."/>
        </authorList>
    </citation>
    <scope>NUCLEOTIDE SEQUENCE [LARGE SCALE GENOMIC DNA]</scope>
    <source>
        <strain evidence="2">CFSAN034343</strain>
    </source>
</reference>
<evidence type="ECO:0000313" key="2">
    <source>
        <dbReference type="Proteomes" id="UP000094974"/>
    </source>
</evidence>
<sequence>MKINYSVFEVEHDGEREFIAAQTKQEALQEHFSRGADMYENDEQPTVTEIDIETQGNFEGDKITWREFLSDFEYNKPQLLCWSE</sequence>
<name>A0ABX2ZAA5_PAEPO</name>
<dbReference type="RefSeq" id="WP_068940528.1">
    <property type="nucleotide sequence ID" value="NZ_LYND01000135.1"/>
</dbReference>
<accession>A0ABX2ZAA5</accession>